<keyword evidence="1" id="KW-0472">Membrane</keyword>
<dbReference type="Pfam" id="PF07786">
    <property type="entry name" value="HGSNAT_cat"/>
    <property type="match status" value="1"/>
</dbReference>
<keyword evidence="4" id="KW-1185">Reference proteome</keyword>
<feature type="transmembrane region" description="Helical" evidence="1">
    <location>
        <begin position="115"/>
        <end position="135"/>
    </location>
</feature>
<feature type="transmembrane region" description="Helical" evidence="1">
    <location>
        <begin position="76"/>
        <end position="109"/>
    </location>
</feature>
<evidence type="ECO:0000256" key="1">
    <source>
        <dbReference type="SAM" id="Phobius"/>
    </source>
</evidence>
<evidence type="ECO:0000259" key="2">
    <source>
        <dbReference type="Pfam" id="PF07786"/>
    </source>
</evidence>
<protein>
    <submittedName>
        <fullName evidence="3">Heparan-alpha-glucosaminide N-acetyltransferase domain-containing protein</fullName>
    </submittedName>
</protein>
<keyword evidence="1" id="KW-1133">Transmembrane helix</keyword>
<proteinExistence type="predicted"/>
<keyword evidence="1" id="KW-0812">Transmembrane</keyword>
<feature type="transmembrane region" description="Helical" evidence="1">
    <location>
        <begin position="37"/>
        <end position="55"/>
    </location>
</feature>
<organism evidence="3 4">
    <name type="scientific">Agrococcus citreus</name>
    <dbReference type="NCBI Taxonomy" id="84643"/>
    <lineage>
        <taxon>Bacteria</taxon>
        <taxon>Bacillati</taxon>
        <taxon>Actinomycetota</taxon>
        <taxon>Actinomycetes</taxon>
        <taxon>Micrococcales</taxon>
        <taxon>Microbacteriaceae</taxon>
        <taxon>Agrococcus</taxon>
    </lineage>
</organism>
<name>A0ABP4JSF5_9MICO</name>
<accession>A0ABP4JSF5</accession>
<feature type="transmembrane region" description="Helical" evidence="1">
    <location>
        <begin position="304"/>
        <end position="326"/>
    </location>
</feature>
<comment type="caution">
    <text evidence="3">The sequence shown here is derived from an EMBL/GenBank/DDBJ whole genome shotgun (WGS) entry which is preliminary data.</text>
</comment>
<sequence>MGVDLARLVAVAGMMAAHTLAFTDPPVGAGVTALIDGPPSTLFAVLGGVSVALAARSRLAAGERAAAVRSTLARGLLVAVLGLLIVPIATAVFVVLAPFGVAIMAASVFLLLPTWVVAASALALTALVGSLVATARDRLGVLDGTHSIATLVVDPLGTLQDIVLTGVYPAITWLAYLLIGMLVARALTAARARGRERGALVGLAGFGAVLVALGVGASELGLRLLGDARHPGEPALAREVLLGNGYGSVPSVDPLWQLLAAPHTGTPADIARTVGIALLVIALLSLIVSLLPSRVRRAVEPLRAAGGAPLTIYVVHITLLSGLQSLAAGSASWLADGWIAWALQVAIALGIGALLAGTAARGPLEALIGRCADAAAGLRGTARGTAMGSAEQLDGRG</sequence>
<evidence type="ECO:0000313" key="4">
    <source>
        <dbReference type="Proteomes" id="UP001501266"/>
    </source>
</evidence>
<feature type="transmembrane region" description="Helical" evidence="1">
    <location>
        <begin position="270"/>
        <end position="292"/>
    </location>
</feature>
<feature type="transmembrane region" description="Helical" evidence="1">
    <location>
        <begin position="338"/>
        <end position="360"/>
    </location>
</feature>
<gene>
    <name evidence="3" type="ORF">GCM10009640_28130</name>
</gene>
<feature type="transmembrane region" description="Helical" evidence="1">
    <location>
        <begin position="147"/>
        <end position="164"/>
    </location>
</feature>
<reference evidence="4" key="1">
    <citation type="journal article" date="2019" name="Int. J. Syst. Evol. Microbiol.">
        <title>The Global Catalogue of Microorganisms (GCM) 10K type strain sequencing project: providing services to taxonomists for standard genome sequencing and annotation.</title>
        <authorList>
            <consortium name="The Broad Institute Genomics Platform"/>
            <consortium name="The Broad Institute Genome Sequencing Center for Infectious Disease"/>
            <person name="Wu L."/>
            <person name="Ma J."/>
        </authorList>
    </citation>
    <scope>NUCLEOTIDE SEQUENCE [LARGE SCALE GENOMIC DNA]</scope>
    <source>
        <strain evidence="4">JCM 12398</strain>
    </source>
</reference>
<dbReference type="InterPro" id="IPR012429">
    <property type="entry name" value="HGSNAT_cat"/>
</dbReference>
<dbReference type="EMBL" id="BAAAKK010000006">
    <property type="protein sequence ID" value="GAA1426597.1"/>
    <property type="molecule type" value="Genomic_DNA"/>
</dbReference>
<feature type="domain" description="Heparan-alpha-glucosaminide N-acetyltransferase catalytic" evidence="2">
    <location>
        <begin position="3"/>
        <end position="190"/>
    </location>
</feature>
<evidence type="ECO:0000313" key="3">
    <source>
        <dbReference type="EMBL" id="GAA1426597.1"/>
    </source>
</evidence>
<dbReference type="Proteomes" id="UP001501266">
    <property type="component" value="Unassembled WGS sequence"/>
</dbReference>
<feature type="transmembrane region" description="Helical" evidence="1">
    <location>
        <begin position="199"/>
        <end position="217"/>
    </location>
</feature>
<feature type="transmembrane region" description="Helical" evidence="1">
    <location>
        <begin position="170"/>
        <end position="187"/>
    </location>
</feature>